<sequence>VFALFFFAAVVCVDPNIPLLFTSLFELPPWLFVIVFMVQFVLYTIHLISWYGMMLLYACPGMVYVFACRQILEEMTLGKGSYVTKDSLRTRAVLLETYRELQVLHTLADYTLFRYALVVSKCKVLNG</sequence>
<dbReference type="EMBL" id="CAJVCH010533075">
    <property type="protein sequence ID" value="CAG7824495.1"/>
    <property type="molecule type" value="Genomic_DNA"/>
</dbReference>
<reference evidence="2" key="1">
    <citation type="submission" date="2021-06" db="EMBL/GenBank/DDBJ databases">
        <authorList>
            <person name="Hodson N. C."/>
            <person name="Mongue J. A."/>
            <person name="Jaron S. K."/>
        </authorList>
    </citation>
    <scope>NUCLEOTIDE SEQUENCE</scope>
</reference>
<accession>A0A8J2LLL5</accession>
<protein>
    <submittedName>
        <fullName evidence="2">Uncharacterized protein</fullName>
    </submittedName>
</protein>
<dbReference type="AlphaFoldDB" id="A0A8J2LLL5"/>
<proteinExistence type="predicted"/>
<organism evidence="2 3">
    <name type="scientific">Allacma fusca</name>
    <dbReference type="NCBI Taxonomy" id="39272"/>
    <lineage>
        <taxon>Eukaryota</taxon>
        <taxon>Metazoa</taxon>
        <taxon>Ecdysozoa</taxon>
        <taxon>Arthropoda</taxon>
        <taxon>Hexapoda</taxon>
        <taxon>Collembola</taxon>
        <taxon>Symphypleona</taxon>
        <taxon>Sminthuridae</taxon>
        <taxon>Allacma</taxon>
    </lineage>
</organism>
<feature type="non-terminal residue" evidence="2">
    <location>
        <position position="1"/>
    </location>
</feature>
<evidence type="ECO:0000256" key="1">
    <source>
        <dbReference type="SAM" id="Phobius"/>
    </source>
</evidence>
<keyword evidence="1" id="KW-1133">Transmembrane helix</keyword>
<gene>
    <name evidence="2" type="ORF">AFUS01_LOCUS34647</name>
</gene>
<evidence type="ECO:0000313" key="2">
    <source>
        <dbReference type="EMBL" id="CAG7824495.1"/>
    </source>
</evidence>
<dbReference type="Proteomes" id="UP000708208">
    <property type="component" value="Unassembled WGS sequence"/>
</dbReference>
<evidence type="ECO:0000313" key="3">
    <source>
        <dbReference type="Proteomes" id="UP000708208"/>
    </source>
</evidence>
<name>A0A8J2LLL5_9HEXA</name>
<feature type="transmembrane region" description="Helical" evidence="1">
    <location>
        <begin position="29"/>
        <end position="48"/>
    </location>
</feature>
<keyword evidence="3" id="KW-1185">Reference proteome</keyword>
<keyword evidence="1" id="KW-0812">Transmembrane</keyword>
<keyword evidence="1" id="KW-0472">Membrane</keyword>
<comment type="caution">
    <text evidence="2">The sequence shown here is derived from an EMBL/GenBank/DDBJ whole genome shotgun (WGS) entry which is preliminary data.</text>
</comment>